<dbReference type="KEGG" id="sdf:ACG33_14560"/>
<sequence>MIEAIPALDDILLASLKALAAAGEVEEACRLAGRACAFHRGRNVEAWSRYNVLLHRLARRAAGAGQQQQPD</sequence>
<evidence type="ECO:0000313" key="2">
    <source>
        <dbReference type="Proteomes" id="UP000070250"/>
    </source>
</evidence>
<protein>
    <submittedName>
        <fullName evidence="1">Uncharacterized protein</fullName>
    </submittedName>
</protein>
<dbReference type="STRING" id="465721.ACG33_14560"/>
<name>A0A127FEF9_STEDE</name>
<dbReference type="RefSeq" id="WP_066922261.1">
    <property type="nucleotide sequence ID" value="NZ_CP011971.1"/>
</dbReference>
<reference evidence="1 2" key="1">
    <citation type="submission" date="2015-06" db="EMBL/GenBank/DDBJ databases">
        <title>A Comprehensive Approach to Explore the Metabolic and Phylogenetic Diversity of Bacterial Steroid Degradation in the Environment: Testosterone as an Example.</title>
        <authorList>
            <person name="Yang F.-C."/>
            <person name="Chen Y.-L."/>
            <person name="Yu C.-P."/>
            <person name="Tang S.-L."/>
            <person name="Wang P.-H."/>
            <person name="Ismail W."/>
            <person name="Wang C.-H."/>
            <person name="Yang C.-Y."/>
            <person name="Chiang Y.-R."/>
        </authorList>
    </citation>
    <scope>NUCLEOTIDE SEQUENCE [LARGE SCALE GENOMIC DNA]</scope>
    <source>
        <strain evidence="1 2">DSM 18526</strain>
    </source>
</reference>
<dbReference type="AlphaFoldDB" id="A0A127FEF9"/>
<proteinExistence type="predicted"/>
<evidence type="ECO:0000313" key="1">
    <source>
        <dbReference type="EMBL" id="AMN48299.1"/>
    </source>
</evidence>
<dbReference type="EMBL" id="CP011971">
    <property type="protein sequence ID" value="AMN48299.1"/>
    <property type="molecule type" value="Genomic_DNA"/>
</dbReference>
<accession>A0A127FEF9</accession>
<dbReference type="Proteomes" id="UP000070250">
    <property type="component" value="Chromosome"/>
</dbReference>
<organism evidence="1 2">
    <name type="scientific">Steroidobacter denitrificans</name>
    <dbReference type="NCBI Taxonomy" id="465721"/>
    <lineage>
        <taxon>Bacteria</taxon>
        <taxon>Pseudomonadati</taxon>
        <taxon>Pseudomonadota</taxon>
        <taxon>Gammaproteobacteria</taxon>
        <taxon>Steroidobacterales</taxon>
        <taxon>Steroidobacteraceae</taxon>
        <taxon>Steroidobacter</taxon>
    </lineage>
</organism>
<keyword evidence="2" id="KW-1185">Reference proteome</keyword>
<gene>
    <name evidence="1" type="ORF">ACG33_14560</name>
</gene>